<reference evidence="1" key="1">
    <citation type="journal article" date="2020" name="Nature">
        <title>Giant virus diversity and host interactions through global metagenomics.</title>
        <authorList>
            <person name="Schulz F."/>
            <person name="Roux S."/>
            <person name="Paez-Espino D."/>
            <person name="Jungbluth S."/>
            <person name="Walsh D.A."/>
            <person name="Denef V.J."/>
            <person name="McMahon K.D."/>
            <person name="Konstantinidis K.T."/>
            <person name="Eloe-Fadrosh E.A."/>
            <person name="Kyrpides N.C."/>
            <person name="Woyke T."/>
        </authorList>
    </citation>
    <scope>NUCLEOTIDE SEQUENCE</scope>
    <source>
        <strain evidence="1">GVMAG-M-3300017651-5</strain>
    </source>
</reference>
<evidence type="ECO:0000313" key="1">
    <source>
        <dbReference type="EMBL" id="QHS92983.1"/>
    </source>
</evidence>
<organism evidence="1">
    <name type="scientific">viral metagenome</name>
    <dbReference type="NCBI Taxonomy" id="1070528"/>
    <lineage>
        <taxon>unclassified sequences</taxon>
        <taxon>metagenomes</taxon>
        <taxon>organismal metagenomes</taxon>
    </lineage>
</organism>
<protein>
    <submittedName>
        <fullName evidence="1">Uncharacterized protein</fullName>
    </submittedName>
</protein>
<accession>A0A6C0BP03</accession>
<name>A0A6C0BP03_9ZZZZ</name>
<dbReference type="EMBL" id="MN739194">
    <property type="protein sequence ID" value="QHS92983.1"/>
    <property type="molecule type" value="Genomic_DNA"/>
</dbReference>
<proteinExistence type="predicted"/>
<sequence length="30" mass="3437">MDHSTLRESLEGLSDCRRQLELDSTSDGRE</sequence>
<dbReference type="AlphaFoldDB" id="A0A6C0BP03"/>